<dbReference type="Pfam" id="PF14013">
    <property type="entry name" value="MT0933_antitox"/>
    <property type="match status" value="1"/>
</dbReference>
<dbReference type="InterPro" id="IPR028037">
    <property type="entry name" value="Antitoxin_Rv0909/MT0933"/>
</dbReference>
<reference evidence="2 3" key="1">
    <citation type="submission" date="2024-03" db="EMBL/GenBank/DDBJ databases">
        <title>Novel Streptomyces species of biotechnological and ecological value are a feature of Machair soil.</title>
        <authorList>
            <person name="Prole J.R."/>
            <person name="Goodfellow M."/>
            <person name="Allenby N."/>
            <person name="Ward A.C."/>
        </authorList>
    </citation>
    <scope>NUCLEOTIDE SEQUENCE [LARGE SCALE GENOMIC DNA]</scope>
    <source>
        <strain evidence="2 3">MS1.HAVA.3</strain>
    </source>
</reference>
<dbReference type="EMBL" id="JBBKAM010000002">
    <property type="protein sequence ID" value="MEJ8642202.1"/>
    <property type="molecule type" value="Genomic_DNA"/>
</dbReference>
<organism evidence="2 3">
    <name type="scientific">Streptomyces caledonius</name>
    <dbReference type="NCBI Taxonomy" id="3134107"/>
    <lineage>
        <taxon>Bacteria</taxon>
        <taxon>Bacillati</taxon>
        <taxon>Actinomycetota</taxon>
        <taxon>Actinomycetes</taxon>
        <taxon>Kitasatosporales</taxon>
        <taxon>Streptomycetaceae</taxon>
        <taxon>Streptomyces</taxon>
    </lineage>
</organism>
<sequence length="103" mass="10713">MGLLDNLKAKLAPAKDKVGDLAQKNEGKINQGLDKVAKAVDSKTKGKYSGHITSGTGKAKDALGKIAHKDAPAGRRRLPPPDAVRRRGAGPASAGPAPLRRFP</sequence>
<protein>
    <submittedName>
        <fullName evidence="2">Antitoxin</fullName>
    </submittedName>
</protein>
<dbReference type="Proteomes" id="UP001382904">
    <property type="component" value="Unassembled WGS sequence"/>
</dbReference>
<feature type="compositionally biased region" description="Low complexity" evidence="1">
    <location>
        <begin position="89"/>
        <end position="103"/>
    </location>
</feature>
<gene>
    <name evidence="2" type="ORF">WKI68_13505</name>
</gene>
<name>A0ABU8U2Y1_9ACTN</name>
<evidence type="ECO:0000313" key="2">
    <source>
        <dbReference type="EMBL" id="MEJ8642202.1"/>
    </source>
</evidence>
<feature type="compositionally biased region" description="Basic and acidic residues" evidence="1">
    <location>
        <begin position="58"/>
        <end position="73"/>
    </location>
</feature>
<proteinExistence type="predicted"/>
<evidence type="ECO:0000313" key="3">
    <source>
        <dbReference type="Proteomes" id="UP001382904"/>
    </source>
</evidence>
<accession>A0ABU8U2Y1</accession>
<feature type="region of interest" description="Disordered" evidence="1">
    <location>
        <begin position="43"/>
        <end position="103"/>
    </location>
</feature>
<keyword evidence="3" id="KW-1185">Reference proteome</keyword>
<comment type="caution">
    <text evidence="2">The sequence shown here is derived from an EMBL/GenBank/DDBJ whole genome shotgun (WGS) entry which is preliminary data.</text>
</comment>
<evidence type="ECO:0000256" key="1">
    <source>
        <dbReference type="SAM" id="MobiDB-lite"/>
    </source>
</evidence>